<evidence type="ECO:0000313" key="2">
    <source>
        <dbReference type="Proteomes" id="UP000190868"/>
    </source>
</evidence>
<dbReference type="EMBL" id="CP017258">
    <property type="protein sequence ID" value="AQW87795.1"/>
    <property type="molecule type" value="Genomic_DNA"/>
</dbReference>
<dbReference type="AlphaFoldDB" id="A0A1S6U7Z3"/>
<gene>
    <name evidence="1" type="ORF">CPIN18021_0988</name>
</gene>
<organism evidence="1 2">
    <name type="scientific">Campylobacter pinnipediorum subsp. caledonicus</name>
    <dbReference type="NCBI Taxonomy" id="1874362"/>
    <lineage>
        <taxon>Bacteria</taxon>
        <taxon>Pseudomonadati</taxon>
        <taxon>Campylobacterota</taxon>
        <taxon>Epsilonproteobacteria</taxon>
        <taxon>Campylobacterales</taxon>
        <taxon>Campylobacteraceae</taxon>
        <taxon>Campylobacter</taxon>
    </lineage>
</organism>
<accession>A0A1S6U7Z3</accession>
<sequence length="171" mass="19480">MQTKLYSQSNFNSFDFSFKTSSGDKINLAMYDNKNVEYKNATDGNTSFTSLSLKHEYGYEFSYVGDGLDANDMAEIKKALEEISPKIDEFMKNVNEGMNFSNQEIANLANSMKQKLPEARDLNHSNLIADSTLKAFDDLLAKNKASRDLLIKTQKLFENLLDKTNKFSFYV</sequence>
<protein>
    <submittedName>
        <fullName evidence="1">Uncharacterized protein</fullName>
    </submittedName>
</protein>
<reference evidence="2" key="1">
    <citation type="submission" date="2016-09" db="EMBL/GenBank/DDBJ databases">
        <title>Comparative genomics of the Campylobacter concisus group.</title>
        <authorList>
            <person name="Miller W.G."/>
            <person name="Yee E."/>
            <person name="Chapman M.H."/>
            <person name="Huynh S."/>
            <person name="Bono J.L."/>
            <person name="On S.L.W."/>
            <person name="StLeger J."/>
            <person name="Foster G."/>
            <person name="Parker C.T."/>
        </authorList>
    </citation>
    <scope>NUCLEOTIDE SEQUENCE [LARGE SCALE GENOMIC DNA]</scope>
    <source>
        <strain evidence="2">RM18021</strain>
    </source>
</reference>
<dbReference type="Proteomes" id="UP000190868">
    <property type="component" value="Chromosome"/>
</dbReference>
<proteinExistence type="predicted"/>
<keyword evidence="2" id="KW-1185">Reference proteome</keyword>
<dbReference type="GeneID" id="56566623"/>
<dbReference type="KEGG" id="cpin:CPIN18020_0986"/>
<dbReference type="RefSeq" id="WP_069636762.1">
    <property type="nucleotide sequence ID" value="NZ_CP017018.1"/>
</dbReference>
<evidence type="ECO:0000313" key="1">
    <source>
        <dbReference type="EMBL" id="AQW87795.1"/>
    </source>
</evidence>
<name>A0A1S6U7Z3_9BACT</name>